<comment type="caution">
    <text evidence="1">The sequence shown here is derived from an EMBL/GenBank/DDBJ whole genome shotgun (WGS) entry which is preliminary data.</text>
</comment>
<evidence type="ECO:0000313" key="2">
    <source>
        <dbReference type="Proteomes" id="UP000814140"/>
    </source>
</evidence>
<protein>
    <submittedName>
        <fullName evidence="1">Uncharacterized protein</fullName>
    </submittedName>
</protein>
<proteinExistence type="predicted"/>
<sequence>MSLQILPSDILILIINGLEVNDLVALSETCRVLHALVQDYGWTNSLRLHPRDSQSLSVAFSSWSPLAQIKYHTLTDRAWARTKFAARPLSRPWQGKLQPILAVNTSRLVVAAGHILYSYHFDSFACEGLAPAIRFECSYNLSTDDGTSRRDVTSLAFSPDDGSDRTLFVGFEHGALERLYLPPCKIGQREVPVEAAYRTSYFYHHGELIEGLNVSGTSMLSMSSSGTAAILDLSSPNPTPHMIDLDSRGWSAHLSPSYAALGTSSHTPLAIHPVTNAQLSATPSAILRPSSKDIEDASSSAVYGIAGAPASFPWGASDKIVVSGWYDGFVHVHDLRSSSRATRADPAGPAPLTAVLSLADPWSFEPIYTVSCGGGAASHIAAGSARHSVVAFWDVRSPKTGWSVHAPGNDSSPVYSVVLESSRLFGATQSRPFVYDFGTGVTPETYPPLPRGHGDDGLKYKKGWNDVGFYVTKYSHRTAHVY</sequence>
<name>A0ACB8SIN8_9AGAM</name>
<keyword evidence="2" id="KW-1185">Reference proteome</keyword>
<evidence type="ECO:0000313" key="1">
    <source>
        <dbReference type="EMBL" id="KAI0056102.1"/>
    </source>
</evidence>
<dbReference type="EMBL" id="MU277271">
    <property type="protein sequence ID" value="KAI0056102.1"/>
    <property type="molecule type" value="Genomic_DNA"/>
</dbReference>
<reference evidence="1" key="1">
    <citation type="submission" date="2021-03" db="EMBL/GenBank/DDBJ databases">
        <authorList>
            <consortium name="DOE Joint Genome Institute"/>
            <person name="Ahrendt S."/>
            <person name="Looney B.P."/>
            <person name="Miyauchi S."/>
            <person name="Morin E."/>
            <person name="Drula E."/>
            <person name="Courty P.E."/>
            <person name="Chicoki N."/>
            <person name="Fauchery L."/>
            <person name="Kohler A."/>
            <person name="Kuo A."/>
            <person name="Labutti K."/>
            <person name="Pangilinan J."/>
            <person name="Lipzen A."/>
            <person name="Riley R."/>
            <person name="Andreopoulos W."/>
            <person name="He G."/>
            <person name="Johnson J."/>
            <person name="Barry K.W."/>
            <person name="Grigoriev I.V."/>
            <person name="Nagy L."/>
            <person name="Hibbett D."/>
            <person name="Henrissat B."/>
            <person name="Matheny P.B."/>
            <person name="Labbe J."/>
            <person name="Martin F."/>
        </authorList>
    </citation>
    <scope>NUCLEOTIDE SEQUENCE</scope>
    <source>
        <strain evidence="1">HHB10654</strain>
    </source>
</reference>
<dbReference type="Proteomes" id="UP000814140">
    <property type="component" value="Unassembled WGS sequence"/>
</dbReference>
<gene>
    <name evidence="1" type="ORF">BV25DRAFT_1995819</name>
</gene>
<organism evidence="1 2">
    <name type="scientific">Artomyces pyxidatus</name>
    <dbReference type="NCBI Taxonomy" id="48021"/>
    <lineage>
        <taxon>Eukaryota</taxon>
        <taxon>Fungi</taxon>
        <taxon>Dikarya</taxon>
        <taxon>Basidiomycota</taxon>
        <taxon>Agaricomycotina</taxon>
        <taxon>Agaricomycetes</taxon>
        <taxon>Russulales</taxon>
        <taxon>Auriscalpiaceae</taxon>
        <taxon>Artomyces</taxon>
    </lineage>
</organism>
<reference evidence="1" key="2">
    <citation type="journal article" date="2022" name="New Phytol.">
        <title>Evolutionary transition to the ectomycorrhizal habit in the genomes of a hyperdiverse lineage of mushroom-forming fungi.</title>
        <authorList>
            <person name="Looney B."/>
            <person name="Miyauchi S."/>
            <person name="Morin E."/>
            <person name="Drula E."/>
            <person name="Courty P.E."/>
            <person name="Kohler A."/>
            <person name="Kuo A."/>
            <person name="LaButti K."/>
            <person name="Pangilinan J."/>
            <person name="Lipzen A."/>
            <person name="Riley R."/>
            <person name="Andreopoulos W."/>
            <person name="He G."/>
            <person name="Johnson J."/>
            <person name="Nolan M."/>
            <person name="Tritt A."/>
            <person name="Barry K.W."/>
            <person name="Grigoriev I.V."/>
            <person name="Nagy L.G."/>
            <person name="Hibbett D."/>
            <person name="Henrissat B."/>
            <person name="Matheny P.B."/>
            <person name="Labbe J."/>
            <person name="Martin F.M."/>
        </authorList>
    </citation>
    <scope>NUCLEOTIDE SEQUENCE</scope>
    <source>
        <strain evidence="1">HHB10654</strain>
    </source>
</reference>
<accession>A0ACB8SIN8</accession>